<feature type="non-terminal residue" evidence="2">
    <location>
        <position position="84"/>
    </location>
</feature>
<keyword evidence="3" id="KW-1185">Reference proteome</keyword>
<feature type="compositionally biased region" description="Polar residues" evidence="1">
    <location>
        <begin position="67"/>
        <end position="77"/>
    </location>
</feature>
<gene>
    <name evidence="2" type="ORF">BD626DRAFT_485771</name>
</gene>
<comment type="caution">
    <text evidence="2">The sequence shown here is derived from an EMBL/GenBank/DDBJ whole genome shotgun (WGS) entry which is preliminary data.</text>
</comment>
<sequence length="84" mass="8996">MVRVMRGAAITQELEGAQSRFDLPFADASVPVIFEREAHVLMVSLLNVPAADTEAFADWAPGVAQSAGAQTDTSLTPTRRRPNA</sequence>
<evidence type="ECO:0000313" key="3">
    <source>
        <dbReference type="Proteomes" id="UP000320762"/>
    </source>
</evidence>
<name>A0A550CLS8_9AGAR</name>
<proteinExistence type="predicted"/>
<reference evidence="2 3" key="1">
    <citation type="journal article" date="2019" name="New Phytol.">
        <title>Comparative genomics reveals unique wood-decay strategies and fruiting body development in the Schizophyllaceae.</title>
        <authorList>
            <person name="Almasi E."/>
            <person name="Sahu N."/>
            <person name="Krizsan K."/>
            <person name="Balint B."/>
            <person name="Kovacs G.M."/>
            <person name="Kiss B."/>
            <person name="Cseklye J."/>
            <person name="Drula E."/>
            <person name="Henrissat B."/>
            <person name="Nagy I."/>
            <person name="Chovatia M."/>
            <person name="Adam C."/>
            <person name="LaButti K."/>
            <person name="Lipzen A."/>
            <person name="Riley R."/>
            <person name="Grigoriev I.V."/>
            <person name="Nagy L.G."/>
        </authorList>
    </citation>
    <scope>NUCLEOTIDE SEQUENCE [LARGE SCALE GENOMIC DNA]</scope>
    <source>
        <strain evidence="2 3">NL-1724</strain>
    </source>
</reference>
<dbReference type="AlphaFoldDB" id="A0A550CLS8"/>
<evidence type="ECO:0000313" key="2">
    <source>
        <dbReference type="EMBL" id="TRM65770.1"/>
    </source>
</evidence>
<accession>A0A550CLS8</accession>
<protein>
    <submittedName>
        <fullName evidence="2">Uncharacterized protein</fullName>
    </submittedName>
</protein>
<dbReference type="Proteomes" id="UP000320762">
    <property type="component" value="Unassembled WGS sequence"/>
</dbReference>
<dbReference type="EMBL" id="VDMD01000004">
    <property type="protein sequence ID" value="TRM65770.1"/>
    <property type="molecule type" value="Genomic_DNA"/>
</dbReference>
<feature type="region of interest" description="Disordered" evidence="1">
    <location>
        <begin position="65"/>
        <end position="84"/>
    </location>
</feature>
<organism evidence="2 3">
    <name type="scientific">Schizophyllum amplum</name>
    <dbReference type="NCBI Taxonomy" id="97359"/>
    <lineage>
        <taxon>Eukaryota</taxon>
        <taxon>Fungi</taxon>
        <taxon>Dikarya</taxon>
        <taxon>Basidiomycota</taxon>
        <taxon>Agaricomycotina</taxon>
        <taxon>Agaricomycetes</taxon>
        <taxon>Agaricomycetidae</taxon>
        <taxon>Agaricales</taxon>
        <taxon>Schizophyllaceae</taxon>
        <taxon>Schizophyllum</taxon>
    </lineage>
</organism>
<evidence type="ECO:0000256" key="1">
    <source>
        <dbReference type="SAM" id="MobiDB-lite"/>
    </source>
</evidence>